<dbReference type="GO" id="GO:0032131">
    <property type="term" value="F:alkylated DNA binding"/>
    <property type="evidence" value="ECO:0007669"/>
    <property type="project" value="TreeGrafter"/>
</dbReference>
<dbReference type="SUPFAM" id="SSF48150">
    <property type="entry name" value="DNA-glycosylase"/>
    <property type="match status" value="1"/>
</dbReference>
<dbReference type="Gene3D" id="1.10.340.30">
    <property type="entry name" value="Hypothetical protein, domain 2"/>
    <property type="match status" value="1"/>
</dbReference>
<dbReference type="SMART" id="SM00342">
    <property type="entry name" value="HTH_ARAC"/>
    <property type="match status" value="1"/>
</dbReference>
<keyword evidence="9" id="KW-0805">Transcription regulation</keyword>
<protein>
    <recommendedName>
        <fullName evidence="3">DNA-3-methyladenine glycosylase II</fullName>
        <ecNumber evidence="3">3.2.2.21</ecNumber>
    </recommendedName>
</protein>
<evidence type="ECO:0000256" key="8">
    <source>
        <dbReference type="ARBA" id="ARBA00022833"/>
    </source>
</evidence>
<evidence type="ECO:0000313" key="15">
    <source>
        <dbReference type="EMBL" id="SHI19212.1"/>
    </source>
</evidence>
<dbReference type="InterPro" id="IPR023170">
    <property type="entry name" value="HhH_base_excis_C"/>
</dbReference>
<keyword evidence="13" id="KW-0234">DNA repair</keyword>
<dbReference type="CDD" id="cd00056">
    <property type="entry name" value="ENDO3c"/>
    <property type="match status" value="1"/>
</dbReference>
<dbReference type="EC" id="3.2.2.21" evidence="3"/>
<accession>A0A1M5Z4N2</accession>
<evidence type="ECO:0000256" key="5">
    <source>
        <dbReference type="ARBA" id="ARBA00022679"/>
    </source>
</evidence>
<dbReference type="SUPFAM" id="SSF57884">
    <property type="entry name" value="Ada DNA repair protein, N-terminal domain (N-Ada 10)"/>
    <property type="match status" value="1"/>
</dbReference>
<keyword evidence="10" id="KW-0238">DNA-binding</keyword>
<dbReference type="RefSeq" id="WP_067661909.1">
    <property type="nucleotide sequence ID" value="NZ_FQXG01000009.1"/>
</dbReference>
<dbReference type="InterPro" id="IPR018060">
    <property type="entry name" value="HTH_AraC"/>
</dbReference>
<dbReference type="PANTHER" id="PTHR43003">
    <property type="entry name" value="DNA-3-METHYLADENINE GLYCOSYLASE"/>
    <property type="match status" value="1"/>
</dbReference>
<keyword evidence="8" id="KW-0862">Zinc</keyword>
<evidence type="ECO:0000256" key="10">
    <source>
        <dbReference type="ARBA" id="ARBA00023125"/>
    </source>
</evidence>
<evidence type="ECO:0000256" key="13">
    <source>
        <dbReference type="ARBA" id="ARBA00023204"/>
    </source>
</evidence>
<comment type="catalytic activity">
    <reaction evidence="1">
        <text>Hydrolysis of alkylated DNA, releasing 3-methyladenine, 3-methylguanine, 7-methylguanine and 7-methyladenine.</text>
        <dbReference type="EC" id="3.2.2.21"/>
    </reaction>
</comment>
<evidence type="ECO:0000256" key="4">
    <source>
        <dbReference type="ARBA" id="ARBA00022603"/>
    </source>
</evidence>
<dbReference type="GO" id="GO:0032993">
    <property type="term" value="C:protein-DNA complex"/>
    <property type="evidence" value="ECO:0007669"/>
    <property type="project" value="TreeGrafter"/>
</dbReference>
<organism evidence="15 16">
    <name type="scientific">Ferrimonas marina</name>
    <dbReference type="NCBI Taxonomy" id="299255"/>
    <lineage>
        <taxon>Bacteria</taxon>
        <taxon>Pseudomonadati</taxon>
        <taxon>Pseudomonadota</taxon>
        <taxon>Gammaproteobacteria</taxon>
        <taxon>Alteromonadales</taxon>
        <taxon>Ferrimonadaceae</taxon>
        <taxon>Ferrimonas</taxon>
    </lineage>
</organism>
<evidence type="ECO:0000259" key="14">
    <source>
        <dbReference type="PROSITE" id="PS01124"/>
    </source>
</evidence>
<dbReference type="EMBL" id="FQXG01000009">
    <property type="protein sequence ID" value="SHI19212.1"/>
    <property type="molecule type" value="Genomic_DNA"/>
</dbReference>
<feature type="domain" description="HTH araC/xylS-type" evidence="14">
    <location>
        <begin position="90"/>
        <end position="189"/>
    </location>
</feature>
<dbReference type="InterPro" id="IPR018062">
    <property type="entry name" value="HTH_AraC-typ_CS"/>
</dbReference>
<dbReference type="GO" id="GO:0006307">
    <property type="term" value="P:DNA alkylation repair"/>
    <property type="evidence" value="ECO:0007669"/>
    <property type="project" value="TreeGrafter"/>
</dbReference>
<dbReference type="PROSITE" id="PS01124">
    <property type="entry name" value="HTH_ARAC_FAMILY_2"/>
    <property type="match status" value="1"/>
</dbReference>
<dbReference type="Gene3D" id="3.30.310.20">
    <property type="entry name" value="DNA-3-methyladenine glycosylase AlkA, N-terminal domain"/>
    <property type="match status" value="1"/>
</dbReference>
<keyword evidence="7" id="KW-0227">DNA damage</keyword>
<evidence type="ECO:0000256" key="11">
    <source>
        <dbReference type="ARBA" id="ARBA00023159"/>
    </source>
</evidence>
<dbReference type="InterPro" id="IPR009057">
    <property type="entry name" value="Homeodomain-like_sf"/>
</dbReference>
<dbReference type="PROSITE" id="PS00041">
    <property type="entry name" value="HTH_ARAC_FAMILY_1"/>
    <property type="match status" value="2"/>
</dbReference>
<dbReference type="OrthoDB" id="9811249at2"/>
<dbReference type="InterPro" id="IPR051912">
    <property type="entry name" value="Alkylbase_DNA_Glycosylase/TA"/>
</dbReference>
<dbReference type="SMART" id="SM00478">
    <property type="entry name" value="ENDO3c"/>
    <property type="match status" value="1"/>
</dbReference>
<dbReference type="GO" id="GO:0008725">
    <property type="term" value="F:DNA-3-methyladenine glycosylase activity"/>
    <property type="evidence" value="ECO:0007669"/>
    <property type="project" value="TreeGrafter"/>
</dbReference>
<dbReference type="GO" id="GO:0005737">
    <property type="term" value="C:cytoplasm"/>
    <property type="evidence" value="ECO:0007669"/>
    <property type="project" value="TreeGrafter"/>
</dbReference>
<comment type="cofactor">
    <cofactor evidence="2">
        <name>Zn(2+)</name>
        <dbReference type="ChEBI" id="CHEBI:29105"/>
    </cofactor>
</comment>
<name>A0A1M5Z4N2_9GAMM</name>
<keyword evidence="5" id="KW-0808">Transferase</keyword>
<dbReference type="InterPro" id="IPR003265">
    <property type="entry name" value="HhH-GPD_domain"/>
</dbReference>
<dbReference type="STRING" id="299255.SAMN02745129_4642"/>
<dbReference type="SMART" id="SM01009">
    <property type="entry name" value="AlkA_N"/>
    <property type="match status" value="1"/>
</dbReference>
<dbReference type="GO" id="GO:0003700">
    <property type="term" value="F:DNA-binding transcription factor activity"/>
    <property type="evidence" value="ECO:0007669"/>
    <property type="project" value="InterPro"/>
</dbReference>
<dbReference type="Gene3D" id="3.40.10.10">
    <property type="entry name" value="DNA Methylphosphotriester Repair Domain"/>
    <property type="match status" value="1"/>
</dbReference>
<dbReference type="InterPro" id="IPR010316">
    <property type="entry name" value="AlkA_N"/>
</dbReference>
<sequence>MKIDTSPTLCSEQCRQARLARDVRFDGRFFTGVFSTGIYCRPVCPATPPKEKNVGYFPSAAAAEQAGLRPCLRCRPELAPLRSDWRAHQPRLHRAVQLLLAGEASSIAELAERSFVSERQLRRLFVQHLGAAPLQLLATQRLLNAKRLLTETAMAVTDVAYASGFASVRRFNDAFVAAYRLSPSDFRRQQGQASSSLTLRLPYRPPLDYPAMLAFFAKRAVTGLEWVEQDSYYRRLGPDSEMRIAPGRADELTLTLSGVEPANIPAILQRVRRMWDLDAEPSAVLAPLSADPVLAASLEQHPGVRLPTYWSGWEALVRAVIGQQVSVAGAVTLVGRLVARNQAAGGWGLPSPEQLQQLDLTGLGMPTARIAALQRVAELGPAEQFEPWQDPDAISTRLLALKGIGPWTVNYWRLRSGADPDAFPATDGVLVKQAEQLGLADNSRQLDALSARWQPWRGYAASLIWQGQS</sequence>
<evidence type="ECO:0000256" key="12">
    <source>
        <dbReference type="ARBA" id="ARBA00023163"/>
    </source>
</evidence>
<dbReference type="SUPFAM" id="SSF55945">
    <property type="entry name" value="TATA-box binding protein-like"/>
    <property type="match status" value="1"/>
</dbReference>
<dbReference type="Pfam" id="PF06029">
    <property type="entry name" value="AlkA_N"/>
    <property type="match status" value="1"/>
</dbReference>
<dbReference type="Gene3D" id="1.10.1670.10">
    <property type="entry name" value="Helix-hairpin-Helix base-excision DNA repair enzymes (C-terminal)"/>
    <property type="match status" value="1"/>
</dbReference>
<dbReference type="SUPFAM" id="SSF46689">
    <property type="entry name" value="Homeodomain-like"/>
    <property type="match status" value="1"/>
</dbReference>
<dbReference type="Pfam" id="PF12833">
    <property type="entry name" value="HTH_18"/>
    <property type="match status" value="1"/>
</dbReference>
<evidence type="ECO:0000256" key="7">
    <source>
        <dbReference type="ARBA" id="ARBA00022763"/>
    </source>
</evidence>
<evidence type="ECO:0000256" key="3">
    <source>
        <dbReference type="ARBA" id="ARBA00012000"/>
    </source>
</evidence>
<dbReference type="Gene3D" id="1.10.10.60">
    <property type="entry name" value="Homeodomain-like"/>
    <property type="match status" value="2"/>
</dbReference>
<dbReference type="InterPro" id="IPR035451">
    <property type="entry name" value="Ada-like_dom_sf"/>
</dbReference>
<evidence type="ECO:0000256" key="9">
    <source>
        <dbReference type="ARBA" id="ARBA00023015"/>
    </source>
</evidence>
<dbReference type="Proteomes" id="UP000184268">
    <property type="component" value="Unassembled WGS sequence"/>
</dbReference>
<dbReference type="InterPro" id="IPR011257">
    <property type="entry name" value="DNA_glycosylase"/>
</dbReference>
<dbReference type="InterPro" id="IPR037046">
    <property type="entry name" value="AlkA_N_sf"/>
</dbReference>
<evidence type="ECO:0000313" key="16">
    <source>
        <dbReference type="Proteomes" id="UP000184268"/>
    </source>
</evidence>
<dbReference type="GO" id="GO:0006285">
    <property type="term" value="P:base-excision repair, AP site formation"/>
    <property type="evidence" value="ECO:0007669"/>
    <property type="project" value="TreeGrafter"/>
</dbReference>
<dbReference type="GO" id="GO:0008168">
    <property type="term" value="F:methyltransferase activity"/>
    <property type="evidence" value="ECO:0007669"/>
    <property type="project" value="UniProtKB-KW"/>
</dbReference>
<evidence type="ECO:0000256" key="2">
    <source>
        <dbReference type="ARBA" id="ARBA00001947"/>
    </source>
</evidence>
<keyword evidence="4" id="KW-0489">Methyltransferase</keyword>
<dbReference type="InterPro" id="IPR004026">
    <property type="entry name" value="Ada_DNA_repair_Zn-bd"/>
</dbReference>
<gene>
    <name evidence="15" type="ORF">SAMN02745129_4642</name>
</gene>
<dbReference type="AlphaFoldDB" id="A0A1M5Z4N2"/>
<dbReference type="GO" id="GO:0043916">
    <property type="term" value="F:DNA-7-methylguanine glycosylase activity"/>
    <property type="evidence" value="ECO:0007669"/>
    <property type="project" value="TreeGrafter"/>
</dbReference>
<dbReference type="Pfam" id="PF02805">
    <property type="entry name" value="Ada_Zn_binding"/>
    <property type="match status" value="1"/>
</dbReference>
<dbReference type="GO" id="GO:0008270">
    <property type="term" value="F:zinc ion binding"/>
    <property type="evidence" value="ECO:0007669"/>
    <property type="project" value="InterPro"/>
</dbReference>
<dbReference type="GO" id="GO:0032259">
    <property type="term" value="P:methylation"/>
    <property type="evidence" value="ECO:0007669"/>
    <property type="project" value="UniProtKB-KW"/>
</dbReference>
<proteinExistence type="predicted"/>
<dbReference type="GO" id="GO:0043565">
    <property type="term" value="F:sequence-specific DNA binding"/>
    <property type="evidence" value="ECO:0007669"/>
    <property type="project" value="InterPro"/>
</dbReference>
<evidence type="ECO:0000256" key="1">
    <source>
        <dbReference type="ARBA" id="ARBA00000086"/>
    </source>
</evidence>
<reference evidence="15 16" key="1">
    <citation type="submission" date="2016-11" db="EMBL/GenBank/DDBJ databases">
        <authorList>
            <person name="Jaros S."/>
            <person name="Januszkiewicz K."/>
            <person name="Wedrychowicz H."/>
        </authorList>
    </citation>
    <scope>NUCLEOTIDE SEQUENCE [LARGE SCALE GENOMIC DNA]</scope>
    <source>
        <strain evidence="15 16">DSM 16917</strain>
    </source>
</reference>
<keyword evidence="12" id="KW-0804">Transcription</keyword>
<keyword evidence="6" id="KW-0479">Metal-binding</keyword>
<dbReference type="PANTHER" id="PTHR43003:SF13">
    <property type="entry name" value="DNA-3-METHYLADENINE GLYCOSYLASE 2"/>
    <property type="match status" value="1"/>
</dbReference>
<keyword evidence="16" id="KW-1185">Reference proteome</keyword>
<evidence type="ECO:0000256" key="6">
    <source>
        <dbReference type="ARBA" id="ARBA00022723"/>
    </source>
</evidence>
<keyword evidence="11" id="KW-0010">Activator</keyword>